<gene>
    <name evidence="2" type="ORF">EB235_12460</name>
</gene>
<evidence type="ECO:0000313" key="3">
    <source>
        <dbReference type="Proteomes" id="UP000503017"/>
    </source>
</evidence>
<evidence type="ECO:0000256" key="1">
    <source>
        <dbReference type="SAM" id="MobiDB-lite"/>
    </source>
</evidence>
<feature type="region of interest" description="Disordered" evidence="1">
    <location>
        <begin position="349"/>
        <end position="371"/>
    </location>
</feature>
<name>A0A6M7WMY3_RHILI</name>
<dbReference type="EMBL" id="CP033367">
    <property type="protein sequence ID" value="QKD02213.1"/>
    <property type="molecule type" value="Genomic_DNA"/>
</dbReference>
<organism evidence="2 3">
    <name type="scientific">Mesorhizobium loti R88b</name>
    <dbReference type="NCBI Taxonomy" id="935548"/>
    <lineage>
        <taxon>Bacteria</taxon>
        <taxon>Pseudomonadati</taxon>
        <taxon>Pseudomonadota</taxon>
        <taxon>Alphaproteobacteria</taxon>
        <taxon>Hyphomicrobiales</taxon>
        <taxon>Phyllobacteriaceae</taxon>
        <taxon>Mesorhizobium</taxon>
    </lineage>
</organism>
<evidence type="ECO:0000313" key="2">
    <source>
        <dbReference type="EMBL" id="QKD02213.1"/>
    </source>
</evidence>
<sequence length="371" mass="40741">MNASRLLEIVDLIIAHEDEAATESRLSDVSSALGQLVSSPAEPSYQQSLSSSIEKLKEALDLFIRTFQPAQVKLLEEIGAGPYFVEDIAGEIQRWMSDGPATPAVAQDKLAKLIKIRSAFISEIKSLRASLLTIGIKKDELEPGQAEVGFLLPRDLFENHLDKLIDELRFIKRAVRAFSEAATGSAEPIEVRQISTTDPQFFFGLSTATIALLGLAVNWALSTWRQVEDIRRIRAETEKIAAFKEDPIAELFDAKINKVVGASIDAKVQEILDKVDGRDGRKHEQATDLKWALESILARVERGMTVEIRLLPPAISDGGDDAAAAKIQFDDLKQVADQLVFPKMAGDPVLALPPVERQPQKQGRRAPEASG</sequence>
<reference evidence="2 3" key="1">
    <citation type="submission" date="2018-10" db="EMBL/GenBank/DDBJ databases">
        <authorList>
            <person name="Perry B.J."/>
            <person name="Sullivan J.T."/>
            <person name="Murphy R.J.T."/>
            <person name="Ramsay J.P."/>
            <person name="Ronson C.W."/>
        </authorList>
    </citation>
    <scope>NUCLEOTIDE SEQUENCE [LARGE SCALE GENOMIC DNA]</scope>
    <source>
        <strain evidence="2 3">R88b</strain>
    </source>
</reference>
<dbReference type="Proteomes" id="UP000503017">
    <property type="component" value="Chromosome"/>
</dbReference>
<dbReference type="AlphaFoldDB" id="A0A6M7WMY3"/>
<proteinExistence type="predicted"/>
<protein>
    <submittedName>
        <fullName evidence="2">Uncharacterized protein</fullName>
    </submittedName>
</protein>
<dbReference type="RefSeq" id="WP_027030706.1">
    <property type="nucleotide sequence ID" value="NZ_CP033367.1"/>
</dbReference>
<accession>A0A6M7WMY3</accession>